<feature type="transmembrane region" description="Helical" evidence="7">
    <location>
        <begin position="57"/>
        <end position="84"/>
    </location>
</feature>
<evidence type="ECO:0000256" key="1">
    <source>
        <dbReference type="ARBA" id="ARBA00004651"/>
    </source>
</evidence>
<evidence type="ECO:0000256" key="6">
    <source>
        <dbReference type="ARBA" id="ARBA00023136"/>
    </source>
</evidence>
<dbReference type="InterPro" id="IPR002758">
    <property type="entry name" value="Cation_antiport_E"/>
</dbReference>
<dbReference type="GO" id="GO:0008324">
    <property type="term" value="F:monoatomic cation transmembrane transporter activity"/>
    <property type="evidence" value="ECO:0007669"/>
    <property type="project" value="InterPro"/>
</dbReference>
<keyword evidence="5 7" id="KW-1133">Transmembrane helix</keyword>
<organism evidence="8 9">
    <name type="scientific">Taylorella equigenitalis (strain MCE9)</name>
    <dbReference type="NCBI Taxonomy" id="937774"/>
    <lineage>
        <taxon>Bacteria</taxon>
        <taxon>Pseudomonadati</taxon>
        <taxon>Pseudomonadota</taxon>
        <taxon>Betaproteobacteria</taxon>
        <taxon>Burkholderiales</taxon>
        <taxon>Alcaligenaceae</taxon>
        <taxon>Taylorella</taxon>
    </lineage>
</organism>
<dbReference type="Pfam" id="PF01899">
    <property type="entry name" value="MNHE"/>
    <property type="match status" value="1"/>
</dbReference>
<reference evidence="8 9" key="1">
    <citation type="journal article" date="2011" name="J. Bacteriol.">
        <title>Genome sequence of Taylorella equigenitalis MCE9, the causative agent of contagious equine metritis.</title>
        <authorList>
            <person name="Hebert L."/>
            <person name="Moumen B."/>
            <person name="Duquesne F."/>
            <person name="Breuil M.F."/>
            <person name="Laugier C."/>
            <person name="Batto J.M."/>
            <person name="Renault P."/>
            <person name="Petry S."/>
        </authorList>
    </citation>
    <scope>NUCLEOTIDE SEQUENCE [LARGE SCALE GENOMIC DNA]</scope>
    <source>
        <strain evidence="8 9">MCE9</strain>
    </source>
</reference>
<dbReference type="AlphaFoldDB" id="A0A654KKA6"/>
<name>A0A654KKA6_TAYEM</name>
<sequence length="161" mass="18953">MNKMFFWVPLTLILTVIWVLLSNSLDASQVLLGFTVSMIMVMLSLRMRPHLAYPRKIFTIFKLCGLVLFDMITSNLHLIRHILWNSKDVNPGYVYIPLKIRDPHAIAFLSCIVTYTPGTVWASLSEKDYILRLHVLDLHDEHVWYETIKNRYEKPLMEIFE</sequence>
<dbReference type="PIRSF" id="PIRSF019239">
    <property type="entry name" value="MrpE"/>
    <property type="match status" value="1"/>
</dbReference>
<dbReference type="Proteomes" id="UP000007472">
    <property type="component" value="Chromosome"/>
</dbReference>
<dbReference type="PANTHER" id="PTHR34584">
    <property type="entry name" value="NA(+)/H(+) ANTIPORTER SUBUNIT E1"/>
    <property type="match status" value="1"/>
</dbReference>
<evidence type="ECO:0000313" key="8">
    <source>
        <dbReference type="EMBL" id="ADU92346.1"/>
    </source>
</evidence>
<keyword evidence="4 7" id="KW-0812">Transmembrane</keyword>
<dbReference type="GO" id="GO:0005886">
    <property type="term" value="C:plasma membrane"/>
    <property type="evidence" value="ECO:0007669"/>
    <property type="project" value="UniProtKB-SubCell"/>
</dbReference>
<evidence type="ECO:0000256" key="7">
    <source>
        <dbReference type="SAM" id="Phobius"/>
    </source>
</evidence>
<protein>
    <submittedName>
        <fullName evidence="8">Na(+) H(+) antiporter subunit E</fullName>
    </submittedName>
</protein>
<evidence type="ECO:0000256" key="4">
    <source>
        <dbReference type="ARBA" id="ARBA00022692"/>
    </source>
</evidence>
<evidence type="ECO:0000313" key="9">
    <source>
        <dbReference type="Proteomes" id="UP000007472"/>
    </source>
</evidence>
<keyword evidence="3" id="KW-1003">Cell membrane</keyword>
<comment type="subcellular location">
    <subcellularLocation>
        <location evidence="1">Cell membrane</location>
        <topology evidence="1">Multi-pass membrane protein</topology>
    </subcellularLocation>
</comment>
<comment type="similarity">
    <text evidence="2">Belongs to the CPA3 antiporters (TC 2.A.63) subunit E family.</text>
</comment>
<feature type="transmembrane region" description="Helical" evidence="7">
    <location>
        <begin position="104"/>
        <end position="124"/>
    </location>
</feature>
<evidence type="ECO:0000256" key="3">
    <source>
        <dbReference type="ARBA" id="ARBA00022475"/>
    </source>
</evidence>
<gene>
    <name evidence="8" type="ordered locus">TEQUI_1432</name>
</gene>
<evidence type="ECO:0000256" key="2">
    <source>
        <dbReference type="ARBA" id="ARBA00006228"/>
    </source>
</evidence>
<proteinExistence type="inferred from homology"/>
<accession>A0A654KKA6</accession>
<evidence type="ECO:0000256" key="5">
    <source>
        <dbReference type="ARBA" id="ARBA00022989"/>
    </source>
</evidence>
<dbReference type="KEGG" id="teq:TEQUI_1432"/>
<feature type="transmembrane region" description="Helical" evidence="7">
    <location>
        <begin position="27"/>
        <end position="45"/>
    </location>
</feature>
<keyword evidence="6 7" id="KW-0472">Membrane</keyword>
<feature type="transmembrane region" description="Helical" evidence="7">
    <location>
        <begin position="5"/>
        <end position="21"/>
    </location>
</feature>
<dbReference type="PANTHER" id="PTHR34584:SF1">
    <property type="entry name" value="NA(+)_H(+) ANTIPORTER SUBUNIT E1"/>
    <property type="match status" value="1"/>
</dbReference>
<dbReference type="EMBL" id="CP002456">
    <property type="protein sequence ID" value="ADU92346.1"/>
    <property type="molecule type" value="Genomic_DNA"/>
</dbReference>